<proteinExistence type="predicted"/>
<evidence type="ECO:0000313" key="8">
    <source>
        <dbReference type="Proteomes" id="UP000193450"/>
    </source>
</evidence>
<comment type="subcellular location">
    <subcellularLocation>
        <location evidence="1">Cell inner membrane</location>
    </subcellularLocation>
</comment>
<dbReference type="STRING" id="716816.BST96_07830"/>
<keyword evidence="3" id="KW-0997">Cell inner membrane</keyword>
<dbReference type="OrthoDB" id="9803456at2"/>
<evidence type="ECO:0000256" key="3">
    <source>
        <dbReference type="ARBA" id="ARBA00022519"/>
    </source>
</evidence>
<protein>
    <recommendedName>
        <fullName evidence="9">Lipid A biosynthesis acyltransferase</fullName>
    </recommendedName>
</protein>
<evidence type="ECO:0008006" key="9">
    <source>
        <dbReference type="Google" id="ProtNLM"/>
    </source>
</evidence>
<keyword evidence="5" id="KW-0472">Membrane</keyword>
<organism evidence="7 8">
    <name type="scientific">Oceanicoccus sagamiensis</name>
    <dbReference type="NCBI Taxonomy" id="716816"/>
    <lineage>
        <taxon>Bacteria</taxon>
        <taxon>Pseudomonadati</taxon>
        <taxon>Pseudomonadota</taxon>
        <taxon>Gammaproteobacteria</taxon>
        <taxon>Cellvibrionales</taxon>
        <taxon>Spongiibacteraceae</taxon>
        <taxon>Oceanicoccus</taxon>
    </lineage>
</organism>
<dbReference type="PIRSF" id="PIRSF026649">
    <property type="entry name" value="MsbB"/>
    <property type="match status" value="1"/>
</dbReference>
<reference evidence="7 8" key="1">
    <citation type="submission" date="2016-11" db="EMBL/GenBank/DDBJ databases">
        <title>Trade-off between light-utilization and light-protection in marine flavobacteria.</title>
        <authorList>
            <person name="Kumagai Y."/>
        </authorList>
    </citation>
    <scope>NUCLEOTIDE SEQUENCE [LARGE SCALE GENOMIC DNA]</scope>
    <source>
        <strain evidence="7 8">NBRC 107125</strain>
    </source>
</reference>
<name>A0A1X9NDS2_9GAMM</name>
<evidence type="ECO:0000256" key="6">
    <source>
        <dbReference type="ARBA" id="ARBA00023315"/>
    </source>
</evidence>
<evidence type="ECO:0000256" key="1">
    <source>
        <dbReference type="ARBA" id="ARBA00004533"/>
    </source>
</evidence>
<dbReference type="PANTHER" id="PTHR30606:SF10">
    <property type="entry name" value="PHOSPHATIDYLINOSITOL MANNOSIDE ACYLTRANSFERASE"/>
    <property type="match status" value="1"/>
</dbReference>
<evidence type="ECO:0000256" key="5">
    <source>
        <dbReference type="ARBA" id="ARBA00023136"/>
    </source>
</evidence>
<evidence type="ECO:0000256" key="4">
    <source>
        <dbReference type="ARBA" id="ARBA00022679"/>
    </source>
</evidence>
<dbReference type="GO" id="GO:0009247">
    <property type="term" value="P:glycolipid biosynthetic process"/>
    <property type="evidence" value="ECO:0007669"/>
    <property type="project" value="UniProtKB-ARBA"/>
</dbReference>
<sequence length="298" mass="32599">MTTITTFALIALFQLLSLLPIRLLRCFGALVGRFLWLSGGRARQVTEENLAICYPDMPPAERVKLAQSSLQHLAMTALELAPVWQRPVADVMATVVEVEGLAEFRQALAADKGLIILAPHIGSWEVVGLYLAEQAQISSMYQPPDNEAIQQLILKARSRNGANLVPTDTSGVKALLQALKKGEMIGVLPDQVPPLEGGGFAPFFGVPALTTTLIKKLAKRTGATVMTASALRVEHSGKFRLVFAEVSEDVAAADELLALTVLNQSVEQCVALAPEQYQWEYKRFKKQPGGERKYYQNK</sequence>
<keyword evidence="4" id="KW-0808">Transferase</keyword>
<dbReference type="GO" id="GO:0005886">
    <property type="term" value="C:plasma membrane"/>
    <property type="evidence" value="ECO:0007669"/>
    <property type="project" value="UniProtKB-SubCell"/>
</dbReference>
<dbReference type="InterPro" id="IPR004960">
    <property type="entry name" value="LipA_acyltrans"/>
</dbReference>
<evidence type="ECO:0000313" key="7">
    <source>
        <dbReference type="EMBL" id="ARN74035.1"/>
    </source>
</evidence>
<keyword evidence="2" id="KW-1003">Cell membrane</keyword>
<gene>
    <name evidence="7" type="ORF">BST96_07830</name>
</gene>
<keyword evidence="8" id="KW-1185">Reference proteome</keyword>
<accession>A0A1X9NDS2</accession>
<dbReference type="AlphaFoldDB" id="A0A1X9NDS2"/>
<evidence type="ECO:0000256" key="2">
    <source>
        <dbReference type="ARBA" id="ARBA00022475"/>
    </source>
</evidence>
<dbReference type="KEGG" id="osg:BST96_07830"/>
<dbReference type="Proteomes" id="UP000193450">
    <property type="component" value="Chromosome"/>
</dbReference>
<dbReference type="CDD" id="cd07984">
    <property type="entry name" value="LPLAT_LABLAT-like"/>
    <property type="match status" value="1"/>
</dbReference>
<dbReference type="GO" id="GO:0016746">
    <property type="term" value="F:acyltransferase activity"/>
    <property type="evidence" value="ECO:0007669"/>
    <property type="project" value="UniProtKB-KW"/>
</dbReference>
<dbReference type="EMBL" id="CP019343">
    <property type="protein sequence ID" value="ARN74035.1"/>
    <property type="molecule type" value="Genomic_DNA"/>
</dbReference>
<dbReference type="PANTHER" id="PTHR30606">
    <property type="entry name" value="LIPID A BIOSYNTHESIS LAUROYL ACYLTRANSFERASE"/>
    <property type="match status" value="1"/>
</dbReference>
<dbReference type="Pfam" id="PF03279">
    <property type="entry name" value="Lip_A_acyltrans"/>
    <property type="match status" value="1"/>
</dbReference>
<keyword evidence="6" id="KW-0012">Acyltransferase</keyword>
<dbReference type="RefSeq" id="WP_085758166.1">
    <property type="nucleotide sequence ID" value="NZ_CP019343.1"/>
</dbReference>